<dbReference type="EMBL" id="JAEQMG010000067">
    <property type="protein sequence ID" value="MBK6088562.1"/>
    <property type="molecule type" value="Genomic_DNA"/>
</dbReference>
<dbReference type="SUPFAM" id="SSF51735">
    <property type="entry name" value="NAD(P)-binding Rossmann-fold domains"/>
    <property type="match status" value="1"/>
</dbReference>
<dbReference type="GO" id="GO:0045892">
    <property type="term" value="P:negative regulation of DNA-templated transcription"/>
    <property type="evidence" value="ECO:0007669"/>
    <property type="project" value="InterPro"/>
</dbReference>
<dbReference type="GO" id="GO:0051775">
    <property type="term" value="P:response to redox state"/>
    <property type="evidence" value="ECO:0007669"/>
    <property type="project" value="InterPro"/>
</dbReference>
<comment type="similarity">
    <text evidence="7">Belongs to the transcriptional regulatory Rex family.</text>
</comment>
<evidence type="ECO:0000256" key="5">
    <source>
        <dbReference type="ARBA" id="ARBA00023125"/>
    </source>
</evidence>
<evidence type="ECO:0000256" key="6">
    <source>
        <dbReference type="ARBA" id="ARBA00023163"/>
    </source>
</evidence>
<keyword evidence="4 7" id="KW-0520">NAD</keyword>
<dbReference type="Pfam" id="PF02629">
    <property type="entry name" value="CoA_binding"/>
    <property type="match status" value="1"/>
</dbReference>
<evidence type="ECO:0000256" key="1">
    <source>
        <dbReference type="ARBA" id="ARBA00022490"/>
    </source>
</evidence>
<name>A0A934TZI7_9FIRM</name>
<reference evidence="9" key="1">
    <citation type="submission" date="2021-01" db="EMBL/GenBank/DDBJ databases">
        <title>Genome public.</title>
        <authorList>
            <person name="Liu C."/>
            <person name="Sun Q."/>
        </authorList>
    </citation>
    <scope>NUCLEOTIDE SEQUENCE</scope>
    <source>
        <strain evidence="9">M6</strain>
    </source>
</reference>
<keyword evidence="6 7" id="KW-0804">Transcription</keyword>
<dbReference type="Gene3D" id="3.40.50.720">
    <property type="entry name" value="NAD(P)-binding Rossmann-like Domain"/>
    <property type="match status" value="1"/>
</dbReference>
<evidence type="ECO:0000256" key="4">
    <source>
        <dbReference type="ARBA" id="ARBA00023027"/>
    </source>
</evidence>
<dbReference type="PANTHER" id="PTHR35786">
    <property type="entry name" value="REDOX-SENSING TRANSCRIPTIONAL REPRESSOR REX"/>
    <property type="match status" value="1"/>
</dbReference>
<dbReference type="InterPro" id="IPR003781">
    <property type="entry name" value="CoA-bd"/>
</dbReference>
<evidence type="ECO:0000256" key="3">
    <source>
        <dbReference type="ARBA" id="ARBA00023015"/>
    </source>
</evidence>
<dbReference type="RefSeq" id="WP_201427457.1">
    <property type="nucleotide sequence ID" value="NZ_JAEQMG010000067.1"/>
</dbReference>
<dbReference type="HAMAP" id="MF_01131">
    <property type="entry name" value="Rex"/>
    <property type="match status" value="1"/>
</dbReference>
<dbReference type="InterPro" id="IPR009718">
    <property type="entry name" value="Rex_DNA-bd_C_dom"/>
</dbReference>
<dbReference type="GO" id="GO:0003700">
    <property type="term" value="F:DNA-binding transcription factor activity"/>
    <property type="evidence" value="ECO:0007669"/>
    <property type="project" value="UniProtKB-UniRule"/>
</dbReference>
<evidence type="ECO:0000256" key="7">
    <source>
        <dbReference type="HAMAP-Rule" id="MF_01131"/>
    </source>
</evidence>
<keyword evidence="1 7" id="KW-0963">Cytoplasm</keyword>
<comment type="caution">
    <text evidence="7">Lacks conserved residue(s) required for the propagation of feature annotation.</text>
</comment>
<sequence length="202" mass="21584">MQSAISKATLGRLPAYLHYVESVTTEHISAPAIARALDLGEVLVRKDLSLVCGKGKPKTGYDTDALTASLKAALGVNKVTPAVLVGAGKLGAALMDYSGFRDYGMEIIAAFDKDAEKSRNTSGKPVYPMEQLRRFCQIQDVKIGIITVPASAAQSVCDQLIASGIEAIWNFSPVMLKVPQSIALQNENLALSLAHLHSMQID</sequence>
<accession>A0A934TZI7</accession>
<feature type="domain" description="CoA-binding" evidence="8">
    <location>
        <begin position="75"/>
        <end position="175"/>
    </location>
</feature>
<evidence type="ECO:0000256" key="2">
    <source>
        <dbReference type="ARBA" id="ARBA00022491"/>
    </source>
</evidence>
<evidence type="ECO:0000313" key="9">
    <source>
        <dbReference type="EMBL" id="MBK6088562.1"/>
    </source>
</evidence>
<dbReference type="GO" id="GO:0005737">
    <property type="term" value="C:cytoplasm"/>
    <property type="evidence" value="ECO:0007669"/>
    <property type="project" value="UniProtKB-SubCell"/>
</dbReference>
<dbReference type="NCBIfam" id="NF003995">
    <property type="entry name" value="PRK05472.2-4"/>
    <property type="match status" value="1"/>
</dbReference>
<feature type="binding site" evidence="7">
    <location>
        <begin position="86"/>
        <end position="91"/>
    </location>
    <ligand>
        <name>NAD(+)</name>
        <dbReference type="ChEBI" id="CHEBI:57540"/>
    </ligand>
</feature>
<gene>
    <name evidence="7" type="primary">rex</name>
    <name evidence="9" type="ORF">JKK62_07840</name>
</gene>
<evidence type="ECO:0000313" key="10">
    <source>
        <dbReference type="Proteomes" id="UP000633365"/>
    </source>
</evidence>
<dbReference type="NCBIfam" id="NF003994">
    <property type="entry name" value="PRK05472.2-3"/>
    <property type="match status" value="1"/>
</dbReference>
<dbReference type="Proteomes" id="UP000633365">
    <property type="component" value="Unassembled WGS sequence"/>
</dbReference>
<comment type="subunit">
    <text evidence="7">Homodimer.</text>
</comment>
<dbReference type="InterPro" id="IPR036388">
    <property type="entry name" value="WH-like_DNA-bd_sf"/>
</dbReference>
<evidence type="ECO:0000259" key="8">
    <source>
        <dbReference type="SMART" id="SM00881"/>
    </source>
</evidence>
<dbReference type="Gene3D" id="1.10.10.10">
    <property type="entry name" value="Winged helix-like DNA-binding domain superfamily/Winged helix DNA-binding domain"/>
    <property type="match status" value="1"/>
</dbReference>
<dbReference type="InterPro" id="IPR022876">
    <property type="entry name" value="Tscrpt_rep_Rex"/>
</dbReference>
<dbReference type="PANTHER" id="PTHR35786:SF1">
    <property type="entry name" value="REDOX-SENSING TRANSCRIPTIONAL REPRESSOR REX 1"/>
    <property type="match status" value="1"/>
</dbReference>
<keyword evidence="10" id="KW-1185">Reference proteome</keyword>
<keyword evidence="2 7" id="KW-0678">Repressor</keyword>
<dbReference type="InterPro" id="IPR036291">
    <property type="entry name" value="NAD(P)-bd_dom_sf"/>
</dbReference>
<dbReference type="SUPFAM" id="SSF46785">
    <property type="entry name" value="Winged helix' DNA-binding domain"/>
    <property type="match status" value="1"/>
</dbReference>
<proteinExistence type="inferred from homology"/>
<dbReference type="GO" id="GO:0003677">
    <property type="term" value="F:DNA binding"/>
    <property type="evidence" value="ECO:0007669"/>
    <property type="project" value="UniProtKB-UniRule"/>
</dbReference>
<comment type="function">
    <text evidence="7">Modulates transcription in response to changes in cellular NADH/NAD(+) redox state.</text>
</comment>
<protein>
    <recommendedName>
        <fullName evidence="7">Redox-sensing transcriptional repressor Rex</fullName>
    </recommendedName>
</protein>
<keyword evidence="5 7" id="KW-0238">DNA-binding</keyword>
<dbReference type="AlphaFoldDB" id="A0A934TZI7"/>
<organism evidence="9 10">
    <name type="scientific">Ruminococcus difficilis</name>
    <dbReference type="NCBI Taxonomy" id="2763069"/>
    <lineage>
        <taxon>Bacteria</taxon>
        <taxon>Bacillati</taxon>
        <taxon>Bacillota</taxon>
        <taxon>Clostridia</taxon>
        <taxon>Eubacteriales</taxon>
        <taxon>Oscillospiraceae</taxon>
        <taxon>Ruminococcus</taxon>
    </lineage>
</organism>
<keyword evidence="3 7" id="KW-0805">Transcription regulation</keyword>
<dbReference type="SMART" id="SM00881">
    <property type="entry name" value="CoA_binding"/>
    <property type="match status" value="1"/>
</dbReference>
<dbReference type="NCBIfam" id="NF003996">
    <property type="entry name" value="PRK05472.2-5"/>
    <property type="match status" value="1"/>
</dbReference>
<comment type="caution">
    <text evidence="9">The sequence shown here is derived from an EMBL/GenBank/DDBJ whole genome shotgun (WGS) entry which is preliminary data.</text>
</comment>
<dbReference type="InterPro" id="IPR036390">
    <property type="entry name" value="WH_DNA-bd_sf"/>
</dbReference>
<comment type="subcellular location">
    <subcellularLocation>
        <location evidence="7">Cytoplasm</location>
    </subcellularLocation>
</comment>
<dbReference type="Pfam" id="PF06971">
    <property type="entry name" value="Put_DNA-bind_N"/>
    <property type="match status" value="1"/>
</dbReference>